<accession>A0A844QGS4</accession>
<name>A0A844QGS4_9HYPH</name>
<protein>
    <submittedName>
        <fullName evidence="2">AAA family ATPase</fullName>
    </submittedName>
</protein>
<proteinExistence type="predicted"/>
<evidence type="ECO:0000313" key="2">
    <source>
        <dbReference type="EMBL" id="MVA97181.1"/>
    </source>
</evidence>
<evidence type="ECO:0000313" key="3">
    <source>
        <dbReference type="Proteomes" id="UP000463224"/>
    </source>
</evidence>
<organism evidence="2 3">
    <name type="scientific">Nitratireductor arenosus</name>
    <dbReference type="NCBI Taxonomy" id="2682096"/>
    <lineage>
        <taxon>Bacteria</taxon>
        <taxon>Pseudomonadati</taxon>
        <taxon>Pseudomonadota</taxon>
        <taxon>Alphaproteobacteria</taxon>
        <taxon>Hyphomicrobiales</taxon>
        <taxon>Phyllobacteriaceae</taxon>
        <taxon>Nitratireductor</taxon>
    </lineage>
</organism>
<dbReference type="Gene3D" id="3.40.50.300">
    <property type="entry name" value="P-loop containing nucleotide triphosphate hydrolases"/>
    <property type="match status" value="1"/>
</dbReference>
<gene>
    <name evidence="2" type="ORF">GN330_07960</name>
</gene>
<reference evidence="2 3" key="1">
    <citation type="submission" date="2019-12" db="EMBL/GenBank/DDBJ databases">
        <title>Nitratireductor arenosus sp. nov., Isolated from sea sand, Jeju island, South Korea.</title>
        <authorList>
            <person name="Kim W."/>
        </authorList>
    </citation>
    <scope>NUCLEOTIDE SEQUENCE [LARGE SCALE GENOMIC DNA]</scope>
    <source>
        <strain evidence="2 3">CAU 1489</strain>
    </source>
</reference>
<sequence length="184" mass="20116">MSSCQSERLYVISGGPGSGKTTLLDALAETGFTVMDEAGRGIIRQQQAIGSDALPWGDRTRFAELMLSWELRSHALALRKSGVVLFDRGIPDVAGYLDLSGLAVPAAVARAATDFRYNKTVFIAPHWPGIYVNDAERRQSPDEARRTHAVMWKTYAAFGYEPVELPRAGLAERVSFVTNSLRAA</sequence>
<dbReference type="SUPFAM" id="SSF52540">
    <property type="entry name" value="P-loop containing nucleoside triphosphate hydrolases"/>
    <property type="match status" value="1"/>
</dbReference>
<feature type="domain" description="NadR/Ttd14 AAA" evidence="1">
    <location>
        <begin position="10"/>
        <end position="173"/>
    </location>
</feature>
<dbReference type="InterPro" id="IPR027417">
    <property type="entry name" value="P-loop_NTPase"/>
</dbReference>
<dbReference type="Proteomes" id="UP000463224">
    <property type="component" value="Unassembled WGS sequence"/>
</dbReference>
<dbReference type="EMBL" id="WPHG01000002">
    <property type="protein sequence ID" value="MVA97181.1"/>
    <property type="molecule type" value="Genomic_DNA"/>
</dbReference>
<keyword evidence="3" id="KW-1185">Reference proteome</keyword>
<dbReference type="RefSeq" id="WP_156712165.1">
    <property type="nucleotide sequence ID" value="NZ_WPHG01000002.1"/>
</dbReference>
<dbReference type="InterPro" id="IPR038727">
    <property type="entry name" value="NadR/Ttd14_AAA_dom"/>
</dbReference>
<evidence type="ECO:0000259" key="1">
    <source>
        <dbReference type="Pfam" id="PF13521"/>
    </source>
</evidence>
<dbReference type="Pfam" id="PF13521">
    <property type="entry name" value="AAA_28"/>
    <property type="match status" value="1"/>
</dbReference>
<comment type="caution">
    <text evidence="2">The sequence shown here is derived from an EMBL/GenBank/DDBJ whole genome shotgun (WGS) entry which is preliminary data.</text>
</comment>
<dbReference type="AlphaFoldDB" id="A0A844QGS4"/>